<proteinExistence type="predicted"/>
<organism evidence="1 2">
    <name type="scientific">Fimbriimonas ginsengisoli Gsoil 348</name>
    <dbReference type="NCBI Taxonomy" id="661478"/>
    <lineage>
        <taxon>Bacteria</taxon>
        <taxon>Bacillati</taxon>
        <taxon>Armatimonadota</taxon>
        <taxon>Fimbriimonadia</taxon>
        <taxon>Fimbriimonadales</taxon>
        <taxon>Fimbriimonadaceae</taxon>
        <taxon>Fimbriimonas</taxon>
    </lineage>
</organism>
<sequence>MSEFTATLPDGSPMEIEVLDNENGVWAGEFAVAAETGPYAHQIGSFEGRISGNTLTATCELADGSEFTMTGTADGNKSLKLTRSDIPGTVLNFVPVMPLEAAVTSRADVSFMLTTGGTNGRIVISNSPYSVQAGGTMTEYRGAWQGMAVTFWSYSSGYASCVIYVDPMCIITANFNSLKLSDFSTANQTGSGLMTMYSSVVRAQVKVKFTPIATP</sequence>
<evidence type="ECO:0000313" key="2">
    <source>
        <dbReference type="Proteomes" id="UP000027982"/>
    </source>
</evidence>
<gene>
    <name evidence="1" type="ORF">OP10G_3144</name>
</gene>
<dbReference type="AlphaFoldDB" id="A0A068NT40"/>
<dbReference type="EMBL" id="CP007139">
    <property type="protein sequence ID" value="AIE86512.1"/>
    <property type="molecule type" value="Genomic_DNA"/>
</dbReference>
<reference evidence="1 2" key="1">
    <citation type="journal article" date="2014" name="PLoS ONE">
        <title>The first complete genome sequence of the class fimbriimonadia in the phylum armatimonadetes.</title>
        <authorList>
            <person name="Hu Z.Y."/>
            <person name="Wang Y.Z."/>
            <person name="Im W.T."/>
            <person name="Wang S.Y."/>
            <person name="Zhao G.P."/>
            <person name="Zheng H.J."/>
            <person name="Quan Z.X."/>
        </authorList>
    </citation>
    <scope>NUCLEOTIDE SEQUENCE [LARGE SCALE GENOMIC DNA]</scope>
    <source>
        <strain evidence="1">Gsoil 348</strain>
    </source>
</reference>
<dbReference type="KEGG" id="fgi:OP10G_3144"/>
<dbReference type="Proteomes" id="UP000027982">
    <property type="component" value="Chromosome"/>
</dbReference>
<dbReference type="HOGENOM" id="CLU_1281612_0_0_0"/>
<accession>A0A068NT40</accession>
<dbReference type="RefSeq" id="WP_025229529.1">
    <property type="nucleotide sequence ID" value="NZ_CP007139.1"/>
</dbReference>
<evidence type="ECO:0000313" key="1">
    <source>
        <dbReference type="EMBL" id="AIE86512.1"/>
    </source>
</evidence>
<name>A0A068NT40_FIMGI</name>
<keyword evidence="2" id="KW-1185">Reference proteome</keyword>
<protein>
    <submittedName>
        <fullName evidence="1">Uncharacterized protein</fullName>
    </submittedName>
</protein>